<dbReference type="AlphaFoldDB" id="A0A9P6YYU9"/>
<feature type="compositionally biased region" description="Polar residues" evidence="1">
    <location>
        <begin position="27"/>
        <end position="39"/>
    </location>
</feature>
<evidence type="ECO:0000256" key="1">
    <source>
        <dbReference type="SAM" id="MobiDB-lite"/>
    </source>
</evidence>
<accession>A0A9P6YYU9</accession>
<dbReference type="Proteomes" id="UP000740926">
    <property type="component" value="Unassembled WGS sequence"/>
</dbReference>
<comment type="caution">
    <text evidence="2">The sequence shown here is derived from an EMBL/GenBank/DDBJ whole genome shotgun (WGS) entry which is preliminary data.</text>
</comment>
<gene>
    <name evidence="2" type="ORF">G6F50_008367</name>
</gene>
<feature type="compositionally biased region" description="Basic and acidic residues" evidence="1">
    <location>
        <begin position="114"/>
        <end position="126"/>
    </location>
</feature>
<evidence type="ECO:0000313" key="3">
    <source>
        <dbReference type="Proteomes" id="UP000740926"/>
    </source>
</evidence>
<feature type="compositionally biased region" description="Polar residues" evidence="1">
    <location>
        <begin position="197"/>
        <end position="214"/>
    </location>
</feature>
<feature type="compositionally biased region" description="Polar residues" evidence="1">
    <location>
        <begin position="66"/>
        <end position="84"/>
    </location>
</feature>
<dbReference type="EMBL" id="JAANIU010001471">
    <property type="protein sequence ID" value="KAG1567273.1"/>
    <property type="molecule type" value="Genomic_DNA"/>
</dbReference>
<protein>
    <submittedName>
        <fullName evidence="2">Uncharacterized protein</fullName>
    </submittedName>
</protein>
<organism evidence="2 3">
    <name type="scientific">Rhizopus delemar</name>
    <dbReference type="NCBI Taxonomy" id="936053"/>
    <lineage>
        <taxon>Eukaryota</taxon>
        <taxon>Fungi</taxon>
        <taxon>Fungi incertae sedis</taxon>
        <taxon>Mucoromycota</taxon>
        <taxon>Mucoromycotina</taxon>
        <taxon>Mucoromycetes</taxon>
        <taxon>Mucorales</taxon>
        <taxon>Mucorineae</taxon>
        <taxon>Rhizopodaceae</taxon>
        <taxon>Rhizopus</taxon>
    </lineage>
</organism>
<proteinExistence type="predicted"/>
<feature type="compositionally biased region" description="Polar residues" evidence="1">
    <location>
        <begin position="233"/>
        <end position="265"/>
    </location>
</feature>
<name>A0A9P6YYU9_9FUNG</name>
<evidence type="ECO:0000313" key="2">
    <source>
        <dbReference type="EMBL" id="KAG1567273.1"/>
    </source>
</evidence>
<feature type="compositionally biased region" description="Basic and acidic residues" evidence="1">
    <location>
        <begin position="215"/>
        <end position="228"/>
    </location>
</feature>
<feature type="compositionally biased region" description="Polar residues" evidence="1">
    <location>
        <begin position="48"/>
        <end position="58"/>
    </location>
</feature>
<sequence length="289" mass="31682">MLESIASVQDKFISNNSDKEDKRPLTATGNNMVISSDSLFDNGAAVTAPTTPSENDASPSEFFIPNNANNTIGHQETTANLPSENQKEKDDDDDSDEFITPTNEEGENILPDFPEEKTVSNEISKKEENNAYTQRTLTENELYCVQTAINSRYINLDDILDQIRYNIEHGVYYSAKSVQKSSKVNKEKMSVDGPAQPCSQSTAQGDASQASVTRPTDKPLPDQPHSDKAFPSANRSQALPASDNTSQQIPSSANTSQFYSTSSTPKAARASKRKSILSINMKKKNCIIL</sequence>
<feature type="region of interest" description="Disordered" evidence="1">
    <location>
        <begin position="177"/>
        <end position="275"/>
    </location>
</feature>
<feature type="region of interest" description="Disordered" evidence="1">
    <location>
        <begin position="1"/>
        <end position="126"/>
    </location>
</feature>
<reference evidence="2 3" key="1">
    <citation type="journal article" date="2020" name="Microb. Genom.">
        <title>Genetic diversity of clinical and environmental Mucorales isolates obtained from an investigation of mucormycosis cases among solid organ transplant recipients.</title>
        <authorList>
            <person name="Nguyen M.H."/>
            <person name="Kaul D."/>
            <person name="Muto C."/>
            <person name="Cheng S.J."/>
            <person name="Richter R.A."/>
            <person name="Bruno V.M."/>
            <person name="Liu G."/>
            <person name="Beyhan S."/>
            <person name="Sundermann A.J."/>
            <person name="Mounaud S."/>
            <person name="Pasculle A.W."/>
            <person name="Nierman W.C."/>
            <person name="Driscoll E."/>
            <person name="Cumbie R."/>
            <person name="Clancy C.J."/>
            <person name="Dupont C.L."/>
        </authorList>
    </citation>
    <scope>NUCLEOTIDE SEQUENCE [LARGE SCALE GENOMIC DNA]</scope>
    <source>
        <strain evidence="2 3">GL24</strain>
    </source>
</reference>
<keyword evidence="3" id="KW-1185">Reference proteome</keyword>